<protein>
    <recommendedName>
        <fullName evidence="2">EF-hand domain-containing protein</fullName>
    </recommendedName>
</protein>
<gene>
    <name evidence="3" type="ORF">JANAI62_11320</name>
</gene>
<feature type="compositionally biased region" description="Basic and acidic residues" evidence="1">
    <location>
        <begin position="110"/>
        <end position="120"/>
    </location>
</feature>
<dbReference type="Gene3D" id="1.10.238.10">
    <property type="entry name" value="EF-hand"/>
    <property type="match status" value="2"/>
</dbReference>
<evidence type="ECO:0000256" key="1">
    <source>
        <dbReference type="SAM" id="MobiDB-lite"/>
    </source>
</evidence>
<evidence type="ECO:0000313" key="3">
    <source>
        <dbReference type="EMBL" id="GIT94509.1"/>
    </source>
</evidence>
<dbReference type="InterPro" id="IPR018247">
    <property type="entry name" value="EF_Hand_1_Ca_BS"/>
</dbReference>
<dbReference type="InterPro" id="IPR002048">
    <property type="entry name" value="EF_hand_dom"/>
</dbReference>
<feature type="domain" description="EF-hand" evidence="2">
    <location>
        <begin position="44"/>
        <end position="70"/>
    </location>
</feature>
<dbReference type="InterPro" id="IPR011992">
    <property type="entry name" value="EF-hand-dom_pair"/>
</dbReference>
<feature type="compositionally biased region" description="Basic and acidic residues" evidence="1">
    <location>
        <begin position="132"/>
        <end position="142"/>
    </location>
</feature>
<feature type="region of interest" description="Disordered" evidence="1">
    <location>
        <begin position="102"/>
        <end position="163"/>
    </location>
</feature>
<reference evidence="3 4" key="1">
    <citation type="submission" date="2021-05" db="EMBL/GenBank/DDBJ databases">
        <title>Bacteria Genome sequencing.</title>
        <authorList>
            <person name="Takabe Y."/>
            <person name="Nakajima Y."/>
            <person name="Suzuki S."/>
            <person name="Shiozaki T."/>
        </authorList>
    </citation>
    <scope>NUCLEOTIDE SEQUENCE [LARGE SCALE GENOMIC DNA]</scope>
    <source>
        <strain evidence="3 4">AI_62</strain>
    </source>
</reference>
<evidence type="ECO:0000313" key="4">
    <source>
        <dbReference type="Proteomes" id="UP000786693"/>
    </source>
</evidence>
<comment type="caution">
    <text evidence="3">The sequence shown here is derived from an EMBL/GenBank/DDBJ whole genome shotgun (WGS) entry which is preliminary data.</text>
</comment>
<proteinExistence type="predicted"/>
<dbReference type="CDD" id="cd00051">
    <property type="entry name" value="EFh"/>
    <property type="match status" value="1"/>
</dbReference>
<name>A0ABQ4NJA1_9RHOB</name>
<accession>A0ABQ4NJA1</accession>
<organism evidence="3 4">
    <name type="scientific">Jannaschia pagri</name>
    <dbReference type="NCBI Taxonomy" id="2829797"/>
    <lineage>
        <taxon>Bacteria</taxon>
        <taxon>Pseudomonadati</taxon>
        <taxon>Pseudomonadota</taxon>
        <taxon>Alphaproteobacteria</taxon>
        <taxon>Rhodobacterales</taxon>
        <taxon>Roseobacteraceae</taxon>
        <taxon>Jannaschia</taxon>
    </lineage>
</organism>
<feature type="domain" description="EF-hand" evidence="2">
    <location>
        <begin position="91"/>
        <end position="126"/>
    </location>
</feature>
<dbReference type="EMBL" id="BPFH01000002">
    <property type="protein sequence ID" value="GIT94509.1"/>
    <property type="molecule type" value="Genomic_DNA"/>
</dbReference>
<sequence length="163" mass="17537">MTKTSIPVSVRQTLLLGLIGAGAVLSLSTVVEARGGPESARPTFEQIDANGDGAVTPDEVRIHMRTRGAERFAQIDTDGNGALSRAELAARAESRADRMLARLDTNTDGEISREELEAHRKDRGGRRGGRGGPDRLFERADADNNGSLSKAEWDAMPTRGARR</sequence>
<dbReference type="PROSITE" id="PS50222">
    <property type="entry name" value="EF_HAND_2"/>
    <property type="match status" value="2"/>
</dbReference>
<dbReference type="Pfam" id="PF13202">
    <property type="entry name" value="EF-hand_5"/>
    <property type="match status" value="4"/>
</dbReference>
<keyword evidence="4" id="KW-1185">Reference proteome</keyword>
<dbReference type="SUPFAM" id="SSF47473">
    <property type="entry name" value="EF-hand"/>
    <property type="match status" value="1"/>
</dbReference>
<evidence type="ECO:0000259" key="2">
    <source>
        <dbReference type="PROSITE" id="PS50222"/>
    </source>
</evidence>
<dbReference type="RefSeq" id="WP_220748038.1">
    <property type="nucleotide sequence ID" value="NZ_BPFH01000002.1"/>
</dbReference>
<dbReference type="SMART" id="SM00054">
    <property type="entry name" value="EFh"/>
    <property type="match status" value="3"/>
</dbReference>
<dbReference type="Proteomes" id="UP000786693">
    <property type="component" value="Unassembled WGS sequence"/>
</dbReference>
<dbReference type="PROSITE" id="PS00018">
    <property type="entry name" value="EF_HAND_1"/>
    <property type="match status" value="3"/>
</dbReference>